<reference evidence="4 5" key="1">
    <citation type="submission" date="2020-02" db="EMBL/GenBank/DDBJ databases">
        <authorList>
            <person name="Li G."/>
        </authorList>
    </citation>
    <scope>NUCLEOTIDE SEQUENCE [LARGE SCALE GENOMIC DNA]</scope>
    <source>
        <strain evidence="4 5">DSM 102029</strain>
    </source>
</reference>
<feature type="domain" description="CBS" evidence="3">
    <location>
        <begin position="76"/>
        <end position="133"/>
    </location>
</feature>
<dbReference type="RefSeq" id="WP_163076739.1">
    <property type="nucleotide sequence ID" value="NZ_CP048630.1"/>
</dbReference>
<keyword evidence="1 2" id="KW-0129">CBS domain</keyword>
<dbReference type="PANTHER" id="PTHR43080:SF2">
    <property type="entry name" value="CBS DOMAIN-CONTAINING PROTEIN"/>
    <property type="match status" value="1"/>
</dbReference>
<dbReference type="InterPro" id="IPR000644">
    <property type="entry name" value="CBS_dom"/>
</dbReference>
<dbReference type="KEGG" id="apra:G3A50_19230"/>
<accession>A0A6P1YQE2</accession>
<keyword evidence="5" id="KW-1185">Reference proteome</keyword>
<evidence type="ECO:0000313" key="5">
    <source>
        <dbReference type="Proteomes" id="UP000464751"/>
    </source>
</evidence>
<dbReference type="InterPro" id="IPR046342">
    <property type="entry name" value="CBS_dom_sf"/>
</dbReference>
<dbReference type="PANTHER" id="PTHR43080">
    <property type="entry name" value="CBS DOMAIN-CONTAINING PROTEIN CBSX3, MITOCHONDRIAL"/>
    <property type="match status" value="1"/>
</dbReference>
<organism evidence="4 5">
    <name type="scientific">Ancylobacter pratisalsi</name>
    <dbReference type="NCBI Taxonomy" id="1745854"/>
    <lineage>
        <taxon>Bacteria</taxon>
        <taxon>Pseudomonadati</taxon>
        <taxon>Pseudomonadota</taxon>
        <taxon>Alphaproteobacteria</taxon>
        <taxon>Hyphomicrobiales</taxon>
        <taxon>Xanthobacteraceae</taxon>
        <taxon>Ancylobacter</taxon>
    </lineage>
</organism>
<evidence type="ECO:0000259" key="3">
    <source>
        <dbReference type="PROSITE" id="PS51371"/>
    </source>
</evidence>
<dbReference type="Proteomes" id="UP000464751">
    <property type="component" value="Chromosome"/>
</dbReference>
<dbReference type="EMBL" id="CP048630">
    <property type="protein sequence ID" value="QIB35599.1"/>
    <property type="molecule type" value="Genomic_DNA"/>
</dbReference>
<evidence type="ECO:0000256" key="1">
    <source>
        <dbReference type="ARBA" id="ARBA00023122"/>
    </source>
</evidence>
<sequence length="143" mass="15579">MTVRSILDEKGYDVQTISPGSTLREAVEVLAEKRIGAIVVTDADKRVVGILSERDAVRVIGRDGPGRLNDPVSAVMTSKVVTADGNETVHQVMEHMTGGRFRHLPVVQGGKLIGIISIGDVVKHRLAEMERESVAMREYIMST</sequence>
<dbReference type="CDD" id="cd04623">
    <property type="entry name" value="CBS_pair_bac_euk"/>
    <property type="match status" value="1"/>
</dbReference>
<protein>
    <submittedName>
        <fullName evidence="4">CBS domain-containing protein</fullName>
    </submittedName>
</protein>
<dbReference type="InterPro" id="IPR051257">
    <property type="entry name" value="Diverse_CBS-Domain"/>
</dbReference>
<evidence type="ECO:0000313" key="4">
    <source>
        <dbReference type="EMBL" id="QIB35599.1"/>
    </source>
</evidence>
<feature type="domain" description="CBS" evidence="3">
    <location>
        <begin position="7"/>
        <end position="66"/>
    </location>
</feature>
<dbReference type="AlphaFoldDB" id="A0A6P1YQE2"/>
<dbReference type="InterPro" id="IPR044725">
    <property type="entry name" value="CBSX3_CBS_dom"/>
</dbReference>
<dbReference type="Gene3D" id="3.10.580.10">
    <property type="entry name" value="CBS-domain"/>
    <property type="match status" value="1"/>
</dbReference>
<evidence type="ECO:0000256" key="2">
    <source>
        <dbReference type="PROSITE-ProRule" id="PRU00703"/>
    </source>
</evidence>
<name>A0A6P1YQE2_9HYPH</name>
<proteinExistence type="predicted"/>
<dbReference type="PROSITE" id="PS51371">
    <property type="entry name" value="CBS"/>
    <property type="match status" value="2"/>
</dbReference>
<gene>
    <name evidence="4" type="ORF">G3A50_19230</name>
</gene>
<dbReference type="Pfam" id="PF00571">
    <property type="entry name" value="CBS"/>
    <property type="match status" value="2"/>
</dbReference>
<dbReference type="SUPFAM" id="SSF54631">
    <property type="entry name" value="CBS-domain pair"/>
    <property type="match status" value="1"/>
</dbReference>
<dbReference type="SMART" id="SM00116">
    <property type="entry name" value="CBS"/>
    <property type="match status" value="2"/>
</dbReference>